<comment type="caution">
    <text evidence="3">The sequence shown here is derived from an EMBL/GenBank/DDBJ whole genome shotgun (WGS) entry which is preliminary data.</text>
</comment>
<dbReference type="OrthoDB" id="560556at2"/>
<accession>A0A0C1N9A0</accession>
<name>A0A0C1N9A0_9CYAN</name>
<organism evidence="3">
    <name type="scientific">Tolypothrix bouteillei VB521301</name>
    <dbReference type="NCBI Taxonomy" id="1479485"/>
    <lineage>
        <taxon>Bacteria</taxon>
        <taxon>Bacillati</taxon>
        <taxon>Cyanobacteriota</taxon>
        <taxon>Cyanophyceae</taxon>
        <taxon>Nostocales</taxon>
        <taxon>Tolypothrichaceae</taxon>
        <taxon>Tolypothrix</taxon>
    </lineage>
</organism>
<proteinExistence type="predicted"/>
<protein>
    <submittedName>
        <fullName evidence="3">Uncharacterized protein</fullName>
    </submittedName>
</protein>
<keyword evidence="1" id="KW-0812">Transmembrane</keyword>
<keyword evidence="1" id="KW-1133">Transmembrane helix</keyword>
<dbReference type="Proteomes" id="UP000029738">
    <property type="component" value="Unassembled WGS sequence"/>
</dbReference>
<sequence length="106" mass="12161">MKHYHLEWIAEWCQDNGWTDLFEERRNNYWAFPPGAVMPEPIPNQVLRLIKSQKGMTVDEKFWSISAVVGTFAAVISTYLLKCPMPLVLAFAFDAVTAARLEIEEA</sequence>
<evidence type="ECO:0000256" key="1">
    <source>
        <dbReference type="SAM" id="Phobius"/>
    </source>
</evidence>
<dbReference type="EMBL" id="JHEG04000001">
    <property type="protein sequence ID" value="KAF3890831.1"/>
    <property type="molecule type" value="Genomic_DNA"/>
</dbReference>
<dbReference type="RefSeq" id="WP_038084918.1">
    <property type="nucleotide sequence ID" value="NZ_JHEG04000001.1"/>
</dbReference>
<evidence type="ECO:0000313" key="4">
    <source>
        <dbReference type="Proteomes" id="UP000029738"/>
    </source>
</evidence>
<dbReference type="AlphaFoldDB" id="A0A0C1N9A0"/>
<reference evidence="2" key="2">
    <citation type="submission" date="2019-11" db="EMBL/GenBank/DDBJ databases">
        <title>Improved Assembly of Tolypothrix boutellei genome.</title>
        <authorList>
            <person name="Sarangi A.N."/>
            <person name="Mukherjee M."/>
            <person name="Ghosh S."/>
            <person name="Singh D."/>
            <person name="Das A."/>
            <person name="Kant S."/>
            <person name="Prusty A."/>
            <person name="Tripathy S."/>
        </authorList>
    </citation>
    <scope>NUCLEOTIDE SEQUENCE</scope>
    <source>
        <strain evidence="2">VB521301</strain>
    </source>
</reference>
<gene>
    <name evidence="3" type="ORF">DA73_0233015</name>
    <name evidence="2" type="ORF">DA73_0400005900</name>
</gene>
<reference evidence="3" key="1">
    <citation type="journal article" date="2015" name="Genome Announc.">
        <title>Draft Genome Sequence of Tolypothrix boutellei Strain VB521301.</title>
        <authorList>
            <person name="Chandrababunaidu M.M."/>
            <person name="Singh D."/>
            <person name="Sen D."/>
            <person name="Bhan S."/>
            <person name="Das S."/>
            <person name="Gupta A."/>
            <person name="Adhikary S.P."/>
            <person name="Tripathy S."/>
        </authorList>
    </citation>
    <scope>NUCLEOTIDE SEQUENCE</scope>
    <source>
        <strain evidence="3">VB521301</strain>
    </source>
</reference>
<feature type="transmembrane region" description="Helical" evidence="1">
    <location>
        <begin position="62"/>
        <end position="81"/>
    </location>
</feature>
<dbReference type="STRING" id="1479485.DA73_0233015"/>
<keyword evidence="1" id="KW-0472">Membrane</keyword>
<dbReference type="EMBL" id="JHEG02000058">
    <property type="protein sequence ID" value="KIE09216.1"/>
    <property type="molecule type" value="Genomic_DNA"/>
</dbReference>
<evidence type="ECO:0000313" key="2">
    <source>
        <dbReference type="EMBL" id="KAF3890831.1"/>
    </source>
</evidence>
<evidence type="ECO:0000313" key="3">
    <source>
        <dbReference type="EMBL" id="KIE09216.1"/>
    </source>
</evidence>
<keyword evidence="4" id="KW-1185">Reference proteome</keyword>